<dbReference type="Proteomes" id="UP001327225">
    <property type="component" value="Chromosome"/>
</dbReference>
<evidence type="ECO:0000313" key="2">
    <source>
        <dbReference type="EMBL" id="WQQ28103.1"/>
    </source>
</evidence>
<evidence type="ECO:0000313" key="3">
    <source>
        <dbReference type="Proteomes" id="UP001327225"/>
    </source>
</evidence>
<dbReference type="EMBL" id="CP141059">
    <property type="protein sequence ID" value="WQQ28103.1"/>
    <property type="molecule type" value="Genomic_DNA"/>
</dbReference>
<evidence type="ECO:0000256" key="1">
    <source>
        <dbReference type="SAM" id="MobiDB-lite"/>
    </source>
</evidence>
<feature type="region of interest" description="Disordered" evidence="1">
    <location>
        <begin position="11"/>
        <end position="33"/>
    </location>
</feature>
<organism evidence="2 3">
    <name type="scientific">Nocardioides bizhenqiangii</name>
    <dbReference type="NCBI Taxonomy" id="3095076"/>
    <lineage>
        <taxon>Bacteria</taxon>
        <taxon>Bacillati</taxon>
        <taxon>Actinomycetota</taxon>
        <taxon>Actinomycetes</taxon>
        <taxon>Propionibacteriales</taxon>
        <taxon>Nocardioidaceae</taxon>
        <taxon>Nocardioides</taxon>
    </lineage>
</organism>
<dbReference type="GO" id="GO:0008168">
    <property type="term" value="F:methyltransferase activity"/>
    <property type="evidence" value="ECO:0007669"/>
    <property type="project" value="UniProtKB-KW"/>
</dbReference>
<name>A0ABZ0ZXZ0_9ACTN</name>
<gene>
    <name evidence="2" type="ORF">SHK19_07680</name>
</gene>
<sequence>MSRDELIEALGRQNPEGYQEKGGALPWASPDPPAVFPTGTSTRHSLLAALHEHLRPRTYWEVGVERGRSLQQSRTRSIGVDPYFKITAPLQCDVRLFRETSDSYFRRSDAFEHFDGVPVDLAFIDGMHLAEFALRDFMNIEKQMSPGGVVVLDDMLPRNSLEAFRVRRTKAWTGDVYKVHEVLATYRSDLTLVPVNTRPTGSYLVVGVDPSSTVLDDHYAEIEAALTTPDPQVVPDGWLERRSAVDPEDVVGLPVWEKVAELRDRGAGREQFTPLWEQLSGLPAVGGP</sequence>
<accession>A0ABZ0ZXZ0</accession>
<proteinExistence type="predicted"/>
<dbReference type="Gene3D" id="3.40.50.150">
    <property type="entry name" value="Vaccinia Virus protein VP39"/>
    <property type="match status" value="1"/>
</dbReference>
<dbReference type="SUPFAM" id="SSF53335">
    <property type="entry name" value="S-adenosyl-L-methionine-dependent methyltransferases"/>
    <property type="match status" value="1"/>
</dbReference>
<dbReference type="InterPro" id="IPR029063">
    <property type="entry name" value="SAM-dependent_MTases_sf"/>
</dbReference>
<dbReference type="GO" id="GO:0032259">
    <property type="term" value="P:methylation"/>
    <property type="evidence" value="ECO:0007669"/>
    <property type="project" value="UniProtKB-KW"/>
</dbReference>
<reference evidence="3" key="1">
    <citation type="submission" date="2023-12" db="EMBL/GenBank/DDBJ databases">
        <title>Novel species in genus Nocardioides.</title>
        <authorList>
            <person name="Zhou H."/>
        </authorList>
    </citation>
    <scope>NUCLEOTIDE SEQUENCE [LARGE SCALE GENOMIC DNA]</scope>
    <source>
        <strain evidence="3">HM61</strain>
    </source>
</reference>
<keyword evidence="3" id="KW-1185">Reference proteome</keyword>
<dbReference type="EC" id="2.1.1.-" evidence="2"/>
<dbReference type="Pfam" id="PF13578">
    <property type="entry name" value="Methyltransf_24"/>
    <property type="match status" value="1"/>
</dbReference>
<dbReference type="RefSeq" id="WP_322457989.1">
    <property type="nucleotide sequence ID" value="NZ_CP141059.1"/>
</dbReference>
<protein>
    <submittedName>
        <fullName evidence="2">Class I SAM-dependent methyltransferase</fullName>
        <ecNumber evidence="2">2.1.1.-</ecNumber>
    </submittedName>
</protein>
<keyword evidence="2" id="KW-0808">Transferase</keyword>
<keyword evidence="2" id="KW-0489">Methyltransferase</keyword>